<dbReference type="InterPro" id="IPR007353">
    <property type="entry name" value="DUF421"/>
</dbReference>
<dbReference type="InterPro" id="IPR023090">
    <property type="entry name" value="UPF0702_alpha/beta_dom_sf"/>
</dbReference>
<evidence type="ECO:0000256" key="7">
    <source>
        <dbReference type="SAM" id="Phobius"/>
    </source>
</evidence>
<protein>
    <submittedName>
        <fullName evidence="9">DUF421 domain-containing protein</fullName>
    </submittedName>
</protein>
<name>A0ABV1GG08_9FIRM</name>
<dbReference type="Proteomes" id="UP001477672">
    <property type="component" value="Unassembled WGS sequence"/>
</dbReference>
<keyword evidence="6 7" id="KW-0472">Membrane</keyword>
<dbReference type="Gene3D" id="3.30.240.20">
    <property type="entry name" value="bsu07140 like domains"/>
    <property type="match status" value="2"/>
</dbReference>
<gene>
    <name evidence="9" type="ORF">WMO24_09750</name>
</gene>
<dbReference type="Pfam" id="PF04239">
    <property type="entry name" value="DUF421"/>
    <property type="match status" value="1"/>
</dbReference>
<evidence type="ECO:0000313" key="9">
    <source>
        <dbReference type="EMBL" id="MEQ2520709.1"/>
    </source>
</evidence>
<comment type="subcellular location">
    <subcellularLocation>
        <location evidence="1">Cell membrane</location>
        <topology evidence="1">Multi-pass membrane protein</topology>
    </subcellularLocation>
</comment>
<evidence type="ECO:0000259" key="8">
    <source>
        <dbReference type="Pfam" id="PF04239"/>
    </source>
</evidence>
<organism evidence="9 10">
    <name type="scientific">Ruthenibacterium intestinale</name>
    <dbReference type="NCBI Taxonomy" id="3133163"/>
    <lineage>
        <taxon>Bacteria</taxon>
        <taxon>Bacillati</taxon>
        <taxon>Bacillota</taxon>
        <taxon>Clostridia</taxon>
        <taxon>Eubacteriales</taxon>
        <taxon>Oscillospiraceae</taxon>
        <taxon>Ruthenibacterium</taxon>
    </lineage>
</organism>
<feature type="domain" description="YetF C-terminal" evidence="8">
    <location>
        <begin position="79"/>
        <end position="208"/>
    </location>
</feature>
<evidence type="ECO:0000256" key="3">
    <source>
        <dbReference type="ARBA" id="ARBA00022475"/>
    </source>
</evidence>
<feature type="transmembrane region" description="Helical" evidence="7">
    <location>
        <begin position="6"/>
        <end position="23"/>
    </location>
</feature>
<evidence type="ECO:0000256" key="1">
    <source>
        <dbReference type="ARBA" id="ARBA00004651"/>
    </source>
</evidence>
<sequence length="225" mass="24995">MLLLVLRTLLIYVLIIFAMRLMGKKQLGELQPSELVSTILISNLASISIESPELPLVSSVVPVFLIVALEILISSLCAHSHTASRLVAGSPKIIIRNGQIDQKTLKELRFSAEDLLEALRGKDIFELEQVEFAIVETNGSISVQKKFEYESPTNEMTQQAPPPARQPSLPLIANGTILNENLHFLGVDLPWVEEQCRMRGFSIRDILLFLCNDAGQILVIPREGL</sequence>
<keyword evidence="4 7" id="KW-0812">Transmembrane</keyword>
<dbReference type="PANTHER" id="PTHR34582:SF6">
    <property type="entry name" value="UPF0702 TRANSMEMBRANE PROTEIN YCAP"/>
    <property type="match status" value="1"/>
</dbReference>
<evidence type="ECO:0000256" key="5">
    <source>
        <dbReference type="ARBA" id="ARBA00022989"/>
    </source>
</evidence>
<evidence type="ECO:0000256" key="2">
    <source>
        <dbReference type="ARBA" id="ARBA00006448"/>
    </source>
</evidence>
<comment type="similarity">
    <text evidence="2">Belongs to the UPF0702 family.</text>
</comment>
<dbReference type="RefSeq" id="WP_349216254.1">
    <property type="nucleotide sequence ID" value="NZ_JBBMFA010000095.1"/>
</dbReference>
<evidence type="ECO:0000256" key="4">
    <source>
        <dbReference type="ARBA" id="ARBA00022692"/>
    </source>
</evidence>
<comment type="caution">
    <text evidence="9">The sequence shown here is derived from an EMBL/GenBank/DDBJ whole genome shotgun (WGS) entry which is preliminary data.</text>
</comment>
<dbReference type="PANTHER" id="PTHR34582">
    <property type="entry name" value="UPF0702 TRANSMEMBRANE PROTEIN YCAP"/>
    <property type="match status" value="1"/>
</dbReference>
<proteinExistence type="inferred from homology"/>
<keyword evidence="3" id="KW-1003">Cell membrane</keyword>
<keyword evidence="5 7" id="KW-1133">Transmembrane helix</keyword>
<keyword evidence="10" id="KW-1185">Reference proteome</keyword>
<reference evidence="9 10" key="1">
    <citation type="submission" date="2024-03" db="EMBL/GenBank/DDBJ databases">
        <title>Human intestinal bacterial collection.</title>
        <authorList>
            <person name="Pauvert C."/>
            <person name="Hitch T.C.A."/>
            <person name="Clavel T."/>
        </authorList>
    </citation>
    <scope>NUCLEOTIDE SEQUENCE [LARGE SCALE GENOMIC DNA]</scope>
    <source>
        <strain evidence="9 10">CLA-JM-H11</strain>
    </source>
</reference>
<evidence type="ECO:0000256" key="6">
    <source>
        <dbReference type="ARBA" id="ARBA00023136"/>
    </source>
</evidence>
<feature type="transmembrane region" description="Helical" evidence="7">
    <location>
        <begin position="57"/>
        <end position="78"/>
    </location>
</feature>
<dbReference type="EMBL" id="JBBMFA010000095">
    <property type="protein sequence ID" value="MEQ2520709.1"/>
    <property type="molecule type" value="Genomic_DNA"/>
</dbReference>
<accession>A0ABV1GG08</accession>
<evidence type="ECO:0000313" key="10">
    <source>
        <dbReference type="Proteomes" id="UP001477672"/>
    </source>
</evidence>